<proteinExistence type="predicted"/>
<evidence type="ECO:0000313" key="1">
    <source>
        <dbReference type="EMBL" id="MBX39427.1"/>
    </source>
</evidence>
<protein>
    <submittedName>
        <fullName evidence="1">Uncharacterized protein</fullName>
    </submittedName>
</protein>
<sequence>MIKQLELVTSIALQCFLCGQDWVTILQGLISILLPLKTYNK</sequence>
<reference evidence="1" key="1">
    <citation type="submission" date="2018-02" db="EMBL/GenBank/DDBJ databases">
        <title>Rhizophora mucronata_Transcriptome.</title>
        <authorList>
            <person name="Meera S.P."/>
            <person name="Sreeshan A."/>
            <person name="Augustine A."/>
        </authorList>
    </citation>
    <scope>NUCLEOTIDE SEQUENCE</scope>
    <source>
        <tissue evidence="1">Leaf</tissue>
    </source>
</reference>
<dbReference type="EMBL" id="GGEC01058943">
    <property type="protein sequence ID" value="MBX39427.1"/>
    <property type="molecule type" value="Transcribed_RNA"/>
</dbReference>
<accession>A0A2P2NAC6</accession>
<name>A0A2P2NAC6_RHIMU</name>
<organism evidence="1">
    <name type="scientific">Rhizophora mucronata</name>
    <name type="common">Asiatic mangrove</name>
    <dbReference type="NCBI Taxonomy" id="61149"/>
    <lineage>
        <taxon>Eukaryota</taxon>
        <taxon>Viridiplantae</taxon>
        <taxon>Streptophyta</taxon>
        <taxon>Embryophyta</taxon>
        <taxon>Tracheophyta</taxon>
        <taxon>Spermatophyta</taxon>
        <taxon>Magnoliopsida</taxon>
        <taxon>eudicotyledons</taxon>
        <taxon>Gunneridae</taxon>
        <taxon>Pentapetalae</taxon>
        <taxon>rosids</taxon>
        <taxon>fabids</taxon>
        <taxon>Malpighiales</taxon>
        <taxon>Rhizophoraceae</taxon>
        <taxon>Rhizophora</taxon>
    </lineage>
</organism>
<dbReference type="AlphaFoldDB" id="A0A2P2NAC6"/>